<comment type="caution">
    <text evidence="1">The sequence shown here is derived from an EMBL/GenBank/DDBJ whole genome shotgun (WGS) entry which is preliminary data.</text>
</comment>
<reference evidence="1" key="2">
    <citation type="journal article" date="2023" name="Plants (Basel)">
        <title>Annotation of the Turnera subulata (Passifloraceae) Draft Genome Reveals the S-Locus Evolved after the Divergence of Turneroideae from Passifloroideae in a Stepwise Manner.</title>
        <authorList>
            <person name="Henning P.M."/>
            <person name="Roalson E.H."/>
            <person name="Mir W."/>
            <person name="McCubbin A.G."/>
            <person name="Shore J.S."/>
        </authorList>
    </citation>
    <scope>NUCLEOTIDE SEQUENCE</scope>
    <source>
        <strain evidence="1">F60SS</strain>
    </source>
</reference>
<protein>
    <submittedName>
        <fullName evidence="1">Uncharacterized protein</fullName>
    </submittedName>
</protein>
<evidence type="ECO:0000313" key="2">
    <source>
        <dbReference type="Proteomes" id="UP001141552"/>
    </source>
</evidence>
<gene>
    <name evidence="1" type="ORF">Tsubulata_007505</name>
</gene>
<accession>A0A9Q0JFW2</accession>
<proteinExistence type="predicted"/>
<dbReference type="OrthoDB" id="511315at2759"/>
<keyword evidence="2" id="KW-1185">Reference proteome</keyword>
<dbReference type="PANTHER" id="PTHR35754:SF2">
    <property type="entry name" value="ATP SYNTHASE SUBUNIT B"/>
    <property type="match status" value="1"/>
</dbReference>
<dbReference type="Proteomes" id="UP001141552">
    <property type="component" value="Unassembled WGS sequence"/>
</dbReference>
<dbReference type="EMBL" id="JAKUCV010003091">
    <property type="protein sequence ID" value="KAJ4840223.1"/>
    <property type="molecule type" value="Genomic_DNA"/>
</dbReference>
<dbReference type="PANTHER" id="PTHR35754">
    <property type="entry name" value="ATP SYNTHASE SUBUNIT B"/>
    <property type="match status" value="1"/>
</dbReference>
<dbReference type="AlphaFoldDB" id="A0A9Q0JFW2"/>
<evidence type="ECO:0000313" key="1">
    <source>
        <dbReference type="EMBL" id="KAJ4840223.1"/>
    </source>
</evidence>
<organism evidence="1 2">
    <name type="scientific">Turnera subulata</name>
    <dbReference type="NCBI Taxonomy" id="218843"/>
    <lineage>
        <taxon>Eukaryota</taxon>
        <taxon>Viridiplantae</taxon>
        <taxon>Streptophyta</taxon>
        <taxon>Embryophyta</taxon>
        <taxon>Tracheophyta</taxon>
        <taxon>Spermatophyta</taxon>
        <taxon>Magnoliopsida</taxon>
        <taxon>eudicotyledons</taxon>
        <taxon>Gunneridae</taxon>
        <taxon>Pentapetalae</taxon>
        <taxon>rosids</taxon>
        <taxon>fabids</taxon>
        <taxon>Malpighiales</taxon>
        <taxon>Passifloraceae</taxon>
        <taxon>Turnera</taxon>
    </lineage>
</organism>
<name>A0A9Q0JFW2_9ROSI</name>
<reference evidence="1" key="1">
    <citation type="submission" date="2022-02" db="EMBL/GenBank/DDBJ databases">
        <authorList>
            <person name="Henning P.M."/>
            <person name="McCubbin A.G."/>
            <person name="Shore J.S."/>
        </authorList>
    </citation>
    <scope>NUCLEOTIDE SEQUENCE</scope>
    <source>
        <strain evidence="1">F60SS</strain>
        <tissue evidence="1">Leaves</tissue>
    </source>
</reference>
<sequence>MLLCHFNHYVITAILKVNDLHMEFLSISEFLVEIADDLFDYEDDVLENNFNILRMFVRVYGPSIAPAMLAKYISEAEAKYENLMKSLDPQLALHYQRRCVDATKEGGKMSGYPLGTWNIPPVIVDEELYRSKCLNDR</sequence>